<sequence>MEIYSGFASSELSDTLTELVELRWNACEQPLFIDGDSGLRDEMFKWIRGEYTTSRSADFSDDSVVMFWDYMRALV</sequence>
<evidence type="ECO:0000313" key="2">
    <source>
        <dbReference type="Proteomes" id="UP000053864"/>
    </source>
</evidence>
<protein>
    <submittedName>
        <fullName evidence="1">Uncharacterized protein</fullName>
    </submittedName>
</protein>
<dbReference type="AlphaFoldDB" id="W2J3V4"/>
<gene>
    <name evidence="1" type="ORF">L916_08373</name>
</gene>
<accession>W2J3V4</accession>
<dbReference type="EMBL" id="KI672830">
    <property type="protein sequence ID" value="ETL40442.1"/>
    <property type="molecule type" value="Genomic_DNA"/>
</dbReference>
<dbReference type="Proteomes" id="UP000053864">
    <property type="component" value="Unassembled WGS sequence"/>
</dbReference>
<proteinExistence type="predicted"/>
<organism evidence="1 2">
    <name type="scientific">Phytophthora nicotianae</name>
    <name type="common">Potato buckeye rot agent</name>
    <name type="synonym">Phytophthora parasitica</name>
    <dbReference type="NCBI Taxonomy" id="4792"/>
    <lineage>
        <taxon>Eukaryota</taxon>
        <taxon>Sar</taxon>
        <taxon>Stramenopiles</taxon>
        <taxon>Oomycota</taxon>
        <taxon>Peronosporomycetes</taxon>
        <taxon>Peronosporales</taxon>
        <taxon>Peronosporaceae</taxon>
        <taxon>Phytophthora</taxon>
    </lineage>
</organism>
<dbReference type="VEuPathDB" id="FungiDB:PPTG_14194"/>
<evidence type="ECO:0000313" key="1">
    <source>
        <dbReference type="EMBL" id="ETL40442.1"/>
    </source>
</evidence>
<reference evidence="1 2" key="1">
    <citation type="submission" date="2013-11" db="EMBL/GenBank/DDBJ databases">
        <title>The Genome Sequence of Phytophthora parasitica CJ05E6.</title>
        <authorList>
            <consortium name="The Broad Institute Genomics Platform"/>
            <person name="Russ C."/>
            <person name="Tyler B."/>
            <person name="Panabieres F."/>
            <person name="Shan W."/>
            <person name="Tripathy S."/>
            <person name="Grunwald N."/>
            <person name="Machado M."/>
            <person name="Johnson C.S."/>
            <person name="Arredondo F."/>
            <person name="Hong C."/>
            <person name="Coffey M."/>
            <person name="Young S.K."/>
            <person name="Zeng Q."/>
            <person name="Gargeya S."/>
            <person name="Fitzgerald M."/>
            <person name="Abouelleil A."/>
            <person name="Alvarado L."/>
            <person name="Chapman S.B."/>
            <person name="Gainer-Dewar J."/>
            <person name="Goldberg J."/>
            <person name="Griggs A."/>
            <person name="Gujja S."/>
            <person name="Hansen M."/>
            <person name="Howarth C."/>
            <person name="Imamovic A."/>
            <person name="Ireland A."/>
            <person name="Larimer J."/>
            <person name="McCowan C."/>
            <person name="Murphy C."/>
            <person name="Pearson M."/>
            <person name="Poon T.W."/>
            <person name="Priest M."/>
            <person name="Roberts A."/>
            <person name="Saif S."/>
            <person name="Shea T."/>
            <person name="Sykes S."/>
            <person name="Wortman J."/>
            <person name="Nusbaum C."/>
            <person name="Birren B."/>
        </authorList>
    </citation>
    <scope>NUCLEOTIDE SEQUENCE [LARGE SCALE GENOMIC DNA]</scope>
    <source>
        <strain evidence="1 2">CJ05E6</strain>
    </source>
</reference>
<name>W2J3V4_PHYNI</name>